<dbReference type="GO" id="GO:0005829">
    <property type="term" value="C:cytosol"/>
    <property type="evidence" value="ECO:0007669"/>
    <property type="project" value="TreeGrafter"/>
</dbReference>
<dbReference type="EMBL" id="JBAMMX010000013">
    <property type="protein sequence ID" value="KAK6928954.1"/>
    <property type="molecule type" value="Genomic_DNA"/>
</dbReference>
<dbReference type="Gene3D" id="3.40.50.360">
    <property type="match status" value="1"/>
</dbReference>
<dbReference type="EC" id="1.6.5.2" evidence="1"/>
<dbReference type="GO" id="GO:0003955">
    <property type="term" value="F:NAD(P)H dehydrogenase (quinone) activity"/>
    <property type="evidence" value="ECO:0007669"/>
    <property type="project" value="UniProtKB-EC"/>
</dbReference>
<dbReference type="Proteomes" id="UP001370490">
    <property type="component" value="Unassembled WGS sequence"/>
</dbReference>
<comment type="catalytic activity">
    <reaction evidence="2">
        <text>a quinone + NADH + H(+) = a quinol + NAD(+)</text>
        <dbReference type="Rhea" id="RHEA:46160"/>
        <dbReference type="ChEBI" id="CHEBI:15378"/>
        <dbReference type="ChEBI" id="CHEBI:24646"/>
        <dbReference type="ChEBI" id="CHEBI:57540"/>
        <dbReference type="ChEBI" id="CHEBI:57945"/>
        <dbReference type="ChEBI" id="CHEBI:132124"/>
        <dbReference type="EC" id="1.6.5.2"/>
    </reaction>
</comment>
<organism evidence="5 6">
    <name type="scientific">Dillenia turbinata</name>
    <dbReference type="NCBI Taxonomy" id="194707"/>
    <lineage>
        <taxon>Eukaryota</taxon>
        <taxon>Viridiplantae</taxon>
        <taxon>Streptophyta</taxon>
        <taxon>Embryophyta</taxon>
        <taxon>Tracheophyta</taxon>
        <taxon>Spermatophyta</taxon>
        <taxon>Magnoliopsida</taxon>
        <taxon>eudicotyledons</taxon>
        <taxon>Gunneridae</taxon>
        <taxon>Pentapetalae</taxon>
        <taxon>Dilleniales</taxon>
        <taxon>Dilleniaceae</taxon>
        <taxon>Dillenia</taxon>
    </lineage>
</organism>
<gene>
    <name evidence="5" type="ORF">RJ641_005159</name>
</gene>
<dbReference type="PANTHER" id="PTHR30543">
    <property type="entry name" value="CHROMATE REDUCTASE"/>
    <property type="match status" value="1"/>
</dbReference>
<dbReference type="AlphaFoldDB" id="A0AAN8VCA8"/>
<evidence type="ECO:0000313" key="5">
    <source>
        <dbReference type="EMBL" id="KAK6928954.1"/>
    </source>
</evidence>
<comment type="catalytic activity">
    <reaction evidence="3">
        <text>a quinone + NADPH + H(+) = a quinol + NADP(+)</text>
        <dbReference type="Rhea" id="RHEA:46164"/>
        <dbReference type="ChEBI" id="CHEBI:15378"/>
        <dbReference type="ChEBI" id="CHEBI:24646"/>
        <dbReference type="ChEBI" id="CHEBI:57783"/>
        <dbReference type="ChEBI" id="CHEBI:58349"/>
        <dbReference type="ChEBI" id="CHEBI:132124"/>
        <dbReference type="EC" id="1.6.5.2"/>
    </reaction>
</comment>
<keyword evidence="6" id="KW-1185">Reference proteome</keyword>
<feature type="domain" description="NADPH-dependent FMN reductase-like" evidence="4">
    <location>
        <begin position="10"/>
        <end position="159"/>
    </location>
</feature>
<comment type="caution">
    <text evidence="5">The sequence shown here is derived from an EMBL/GenBank/DDBJ whole genome shotgun (WGS) entry which is preliminary data.</text>
</comment>
<sequence>MEMEAAKPTIKVAAICGSLRKNSSNRGLIRAGWAAEKICGESIKGMQIEYVDISSLPFINPDLEVHGTFPPAVEDFRKKILEADSLLFASPEYNNSVTPSLKNAIDWASRPPNIWAGKAAAIVSVASDSSGMLSQYHLRQIGVFLNIHFVNKPEFFLNRSQPPRKFDSQGNLIDPQVKDNLKGMLLALQAFTLHLRGGFSSKDGNIL</sequence>
<accession>A0AAN8VCA8</accession>
<evidence type="ECO:0000259" key="4">
    <source>
        <dbReference type="Pfam" id="PF03358"/>
    </source>
</evidence>
<dbReference type="SUPFAM" id="SSF52218">
    <property type="entry name" value="Flavoproteins"/>
    <property type="match status" value="1"/>
</dbReference>
<dbReference type="InterPro" id="IPR050712">
    <property type="entry name" value="NAD(P)H-dep_reductase"/>
</dbReference>
<evidence type="ECO:0000256" key="2">
    <source>
        <dbReference type="ARBA" id="ARBA00047678"/>
    </source>
</evidence>
<reference evidence="5 6" key="1">
    <citation type="submission" date="2023-12" db="EMBL/GenBank/DDBJ databases">
        <title>A high-quality genome assembly for Dillenia turbinata (Dilleniales).</title>
        <authorList>
            <person name="Chanderbali A."/>
        </authorList>
    </citation>
    <scope>NUCLEOTIDE SEQUENCE [LARGE SCALE GENOMIC DNA]</scope>
    <source>
        <strain evidence="5">LSX21</strain>
        <tissue evidence="5">Leaf</tissue>
    </source>
</reference>
<dbReference type="GO" id="GO:0010181">
    <property type="term" value="F:FMN binding"/>
    <property type="evidence" value="ECO:0007669"/>
    <property type="project" value="TreeGrafter"/>
</dbReference>
<name>A0AAN8VCA8_9MAGN</name>
<proteinExistence type="predicted"/>
<dbReference type="Pfam" id="PF03358">
    <property type="entry name" value="FMN_red"/>
    <property type="match status" value="1"/>
</dbReference>
<evidence type="ECO:0000313" key="6">
    <source>
        <dbReference type="Proteomes" id="UP001370490"/>
    </source>
</evidence>
<protein>
    <recommendedName>
        <fullName evidence="1">NAD(P)H dehydrogenase (quinone)</fullName>
        <ecNumber evidence="1">1.6.5.2</ecNumber>
    </recommendedName>
</protein>
<dbReference type="InterPro" id="IPR005025">
    <property type="entry name" value="FMN_Rdtase-like_dom"/>
</dbReference>
<dbReference type="InterPro" id="IPR029039">
    <property type="entry name" value="Flavoprotein-like_sf"/>
</dbReference>
<evidence type="ECO:0000256" key="3">
    <source>
        <dbReference type="ARBA" id="ARBA00048983"/>
    </source>
</evidence>
<dbReference type="PANTHER" id="PTHR30543:SF21">
    <property type="entry name" value="NAD(P)H-DEPENDENT FMN REDUCTASE LOT6"/>
    <property type="match status" value="1"/>
</dbReference>
<evidence type="ECO:0000256" key="1">
    <source>
        <dbReference type="ARBA" id="ARBA00012648"/>
    </source>
</evidence>